<name>A0A5S6QED2_TRIMR</name>
<dbReference type="PANTHER" id="PTHR10889">
    <property type="entry name" value="DEOXYRIBOSE-PHOSPHATE ALDOLASE"/>
    <property type="match status" value="1"/>
</dbReference>
<dbReference type="PANTHER" id="PTHR10889:SF3">
    <property type="entry name" value="DEOXYRIBOSE-PHOSPHATE ALDOLASE"/>
    <property type="match status" value="1"/>
</dbReference>
<evidence type="ECO:0000256" key="5">
    <source>
        <dbReference type="ARBA" id="ARBA00048791"/>
    </source>
</evidence>
<dbReference type="WBParaSite" id="TMUE_1000005539.1">
    <property type="protein sequence ID" value="TMUE_1000005539.1"/>
    <property type="gene ID" value="WBGene00287797"/>
</dbReference>
<dbReference type="SUPFAM" id="SSF51569">
    <property type="entry name" value="Aldolase"/>
    <property type="match status" value="1"/>
</dbReference>
<proteinExistence type="predicted"/>
<protein>
    <recommendedName>
        <fullName evidence="1">deoxyribose-phosphate aldolase</fullName>
        <ecNumber evidence="1">4.1.2.4</ecNumber>
    </recommendedName>
    <alternativeName>
        <fullName evidence="4">2-deoxy-D-ribose 5-phosphate aldolase</fullName>
    </alternativeName>
</protein>
<dbReference type="Proteomes" id="UP000046395">
    <property type="component" value="Unassembled WGS sequence"/>
</dbReference>
<dbReference type="GO" id="GO:0016052">
    <property type="term" value="P:carbohydrate catabolic process"/>
    <property type="evidence" value="ECO:0007669"/>
    <property type="project" value="TreeGrafter"/>
</dbReference>
<dbReference type="GO" id="GO:0004139">
    <property type="term" value="F:deoxyribose-phosphate aldolase activity"/>
    <property type="evidence" value="ECO:0007669"/>
    <property type="project" value="UniProtKB-EC"/>
</dbReference>
<evidence type="ECO:0000256" key="3">
    <source>
        <dbReference type="ARBA" id="ARBA00023270"/>
    </source>
</evidence>
<dbReference type="InterPro" id="IPR013785">
    <property type="entry name" value="Aldolase_TIM"/>
</dbReference>
<organism evidence="6 7">
    <name type="scientific">Trichuris muris</name>
    <name type="common">Mouse whipworm</name>
    <dbReference type="NCBI Taxonomy" id="70415"/>
    <lineage>
        <taxon>Eukaryota</taxon>
        <taxon>Metazoa</taxon>
        <taxon>Ecdysozoa</taxon>
        <taxon>Nematoda</taxon>
        <taxon>Enoplea</taxon>
        <taxon>Dorylaimia</taxon>
        <taxon>Trichinellida</taxon>
        <taxon>Trichuridae</taxon>
        <taxon>Trichuris</taxon>
    </lineage>
</organism>
<evidence type="ECO:0000313" key="7">
    <source>
        <dbReference type="WBParaSite" id="TMUE_1000005539.1"/>
    </source>
</evidence>
<accession>A0A5S6QED2</accession>
<comment type="catalytic activity">
    <reaction evidence="5">
        <text>2-deoxy-D-ribose 5-phosphate = D-glyceraldehyde 3-phosphate + acetaldehyde</text>
        <dbReference type="Rhea" id="RHEA:12821"/>
        <dbReference type="ChEBI" id="CHEBI:15343"/>
        <dbReference type="ChEBI" id="CHEBI:59776"/>
        <dbReference type="ChEBI" id="CHEBI:62877"/>
        <dbReference type="EC" id="4.1.2.4"/>
    </reaction>
</comment>
<dbReference type="GO" id="GO:0009264">
    <property type="term" value="P:deoxyribonucleotide catabolic process"/>
    <property type="evidence" value="ECO:0007669"/>
    <property type="project" value="InterPro"/>
</dbReference>
<dbReference type="AlphaFoldDB" id="A0A5S6QED2"/>
<dbReference type="InterPro" id="IPR011343">
    <property type="entry name" value="DeoC"/>
</dbReference>
<dbReference type="GO" id="GO:0005737">
    <property type="term" value="C:cytoplasm"/>
    <property type="evidence" value="ECO:0007669"/>
    <property type="project" value="InterPro"/>
</dbReference>
<evidence type="ECO:0000256" key="4">
    <source>
        <dbReference type="ARBA" id="ARBA00032755"/>
    </source>
</evidence>
<reference evidence="7" key="1">
    <citation type="submission" date="2019-12" db="UniProtKB">
        <authorList>
            <consortium name="WormBaseParasite"/>
        </authorList>
    </citation>
    <scope>IDENTIFICATION</scope>
</reference>
<evidence type="ECO:0000256" key="1">
    <source>
        <dbReference type="ARBA" id="ARBA00012515"/>
    </source>
</evidence>
<dbReference type="STRING" id="70415.A0A5S6QED2"/>
<dbReference type="EC" id="4.1.2.4" evidence="1"/>
<keyword evidence="6" id="KW-1185">Reference proteome</keyword>
<keyword evidence="2" id="KW-0456">Lyase</keyword>
<sequence>MARNYAMAYDCNLMTVPDLNEETIGKEISAVEAIVKSMSQEQRRILLLEVIRCVELKHKSLGNFNETEKAVKTLIENAVSPMSKFHAKGRSGQAVSCIGIHVPVEHITEAIIYRDVAYPTYCYNLNIMSSALVQKDQSYDALKAVELGADEFEVYMDEVLVQRKDWRSAYNRLVSLRTVCGSECKMRTAIQIDLCENGVDIYRATMTALMAGASTIAVATSPSSQLCFKKTTAACHAIKNFFVHTNRMAGFAYSSGIMDANKAFIGYKLVGKVLGEKWSTSEMLRFSDSRMLDSLVGTYE</sequence>
<dbReference type="Gene3D" id="3.20.20.70">
    <property type="entry name" value="Aldolase class I"/>
    <property type="match status" value="1"/>
</dbReference>
<keyword evidence="3" id="KW-0704">Schiff base</keyword>
<evidence type="ECO:0000256" key="2">
    <source>
        <dbReference type="ARBA" id="ARBA00023239"/>
    </source>
</evidence>
<evidence type="ECO:0000313" key="6">
    <source>
        <dbReference type="Proteomes" id="UP000046395"/>
    </source>
</evidence>